<reference evidence="1 2" key="1">
    <citation type="submission" date="2016-11" db="EMBL/GenBank/DDBJ databases">
        <title>Draft Genome Sequences of Nine Cyanobacterial Strains from Diverse Habitats.</title>
        <authorList>
            <person name="Zhu T."/>
            <person name="Hou S."/>
            <person name="Lu X."/>
            <person name="Hess W.R."/>
        </authorList>
    </citation>
    <scope>NUCLEOTIDE SEQUENCE [LARGE SCALE GENOMIC DNA]</scope>
    <source>
        <strain evidence="1 2">NIES-30</strain>
    </source>
</reference>
<evidence type="ECO:0000313" key="2">
    <source>
        <dbReference type="Proteomes" id="UP000185557"/>
    </source>
</evidence>
<dbReference type="PANTHER" id="PTHR36456">
    <property type="entry name" value="UPF0232 PROTEIN SCO3875"/>
    <property type="match status" value="1"/>
</dbReference>
<protein>
    <submittedName>
        <fullName evidence="1">Uncharacterized protein</fullName>
    </submittedName>
</protein>
<dbReference type="InterPro" id="IPR007922">
    <property type="entry name" value="DciA-like"/>
</dbReference>
<dbReference type="EMBL" id="MRCG01000001">
    <property type="protein sequence ID" value="OKH50638.1"/>
    <property type="molecule type" value="Genomic_DNA"/>
</dbReference>
<proteinExistence type="predicted"/>
<name>A0A1U7JA31_9CYAN</name>
<comment type="caution">
    <text evidence="1">The sequence shown here is derived from an EMBL/GenBank/DDBJ whole genome shotgun (WGS) entry which is preliminary data.</text>
</comment>
<organism evidence="1 2">
    <name type="scientific">Phormidium tenue NIES-30</name>
    <dbReference type="NCBI Taxonomy" id="549789"/>
    <lineage>
        <taxon>Bacteria</taxon>
        <taxon>Bacillati</taxon>
        <taxon>Cyanobacteriota</taxon>
        <taxon>Cyanophyceae</taxon>
        <taxon>Oscillatoriophycideae</taxon>
        <taxon>Oscillatoriales</taxon>
        <taxon>Oscillatoriaceae</taxon>
        <taxon>Phormidium</taxon>
    </lineage>
</organism>
<dbReference type="OrthoDB" id="511752at2"/>
<dbReference type="STRING" id="549789.NIES30_00590"/>
<dbReference type="RefSeq" id="WP_073606453.1">
    <property type="nucleotide sequence ID" value="NZ_MRCG01000001.1"/>
</dbReference>
<dbReference type="InterPro" id="IPR037259">
    <property type="entry name" value="BRK_sf"/>
</dbReference>
<dbReference type="SUPFAM" id="SSF160481">
    <property type="entry name" value="BRK domain-like"/>
    <property type="match status" value="1"/>
</dbReference>
<dbReference type="AlphaFoldDB" id="A0A1U7JA31"/>
<dbReference type="Proteomes" id="UP000185557">
    <property type="component" value="Unassembled WGS sequence"/>
</dbReference>
<accession>A0A1U7JA31</accession>
<gene>
    <name evidence="1" type="ORF">NIES30_00590</name>
</gene>
<sequence length="195" mass="22028">MPLDSIHNVIHQFEQQPRWRSRGQFRHVLNGWAAVVGEGVARQAAPVRLDQDVLHVAVVNPMWAQTLTLERLRILAKLNDRLHLNLSDIRFSSGDWYRQNKAGKTTTAPAAAELPEWLRQHPSYEPRAIPRSPQRPETAAESFERWAGLTQQLAAQQPLCPQCQCHCPTGELKRWGRCSICAVKGLKGPVGRHSV</sequence>
<evidence type="ECO:0000313" key="1">
    <source>
        <dbReference type="EMBL" id="OKH50638.1"/>
    </source>
</evidence>
<dbReference type="PANTHER" id="PTHR36456:SF1">
    <property type="entry name" value="UPF0232 PROTEIN SCO3875"/>
    <property type="match status" value="1"/>
</dbReference>
<keyword evidence="2" id="KW-1185">Reference proteome</keyword>
<dbReference type="Pfam" id="PF05258">
    <property type="entry name" value="DciA"/>
    <property type="match status" value="1"/>
</dbReference>